<dbReference type="PaxDb" id="768679-TTX_0510"/>
<protein>
    <recommendedName>
        <fullName evidence="3">DUF2192 domain-containing protein</fullName>
    </recommendedName>
</protein>
<dbReference type="Pfam" id="PF09958">
    <property type="entry name" value="DUF2192"/>
    <property type="match status" value="1"/>
</dbReference>
<keyword evidence="2" id="KW-1185">Reference proteome</keyword>
<dbReference type="PATRIC" id="fig|768679.9.peg.525"/>
<dbReference type="EMBL" id="FN869859">
    <property type="protein sequence ID" value="CCC81176.1"/>
    <property type="molecule type" value="Genomic_DNA"/>
</dbReference>
<sequence>MEIKRLHRNRVEAALEVLEKALKGEVSNRLSAVEALKEAYARRSVEPLRGLSTESIYDKELATVHLVGVYGAGAISPGDLDDIFYIENKAHEFLQIVKNITEVLTEETKNKIKAVVADIKGKNVEDKVFRALRYVFTGTVLGLFDEPLFIKSLRTAESVYSDMSEKFLRYAAFYTAYKIAELIATDVIRGPNDLKIYKYTLCLQMGYQRCKPSDKLIKEVAVNVYKVDRGRVNKLLTGKEAIPKVS</sequence>
<dbReference type="InterPro" id="IPR018693">
    <property type="entry name" value="DUF2192"/>
</dbReference>
<name>G4RNN2_THETK</name>
<dbReference type="STRING" id="768679.TTX_0510"/>
<accession>G4RNN2</accession>
<evidence type="ECO:0000313" key="1">
    <source>
        <dbReference type="EMBL" id="CCC81176.1"/>
    </source>
</evidence>
<dbReference type="Proteomes" id="UP000002654">
    <property type="component" value="Chromosome"/>
</dbReference>
<proteinExistence type="predicted"/>
<gene>
    <name evidence="1" type="ordered locus">TTX_0510</name>
</gene>
<evidence type="ECO:0000313" key="2">
    <source>
        <dbReference type="Proteomes" id="UP000002654"/>
    </source>
</evidence>
<dbReference type="eggNOG" id="arCOG04166">
    <property type="taxonomic scope" value="Archaea"/>
</dbReference>
<dbReference type="RefSeq" id="WP_014126433.1">
    <property type="nucleotide sequence ID" value="NC_016070.1"/>
</dbReference>
<evidence type="ECO:0008006" key="3">
    <source>
        <dbReference type="Google" id="ProtNLM"/>
    </source>
</evidence>
<dbReference type="GeneID" id="11263511"/>
<dbReference type="AlphaFoldDB" id="G4RNN2"/>
<dbReference type="OrthoDB" id="30879at2157"/>
<reference evidence="1 2" key="1">
    <citation type="journal article" date="2011" name="PLoS ONE">
        <title>The complete genome sequence of Thermoproteus tenax: a physiologically versatile member of the Crenarchaeota.</title>
        <authorList>
            <person name="Siebers B."/>
            <person name="Zaparty M."/>
            <person name="Raddatz G."/>
            <person name="Tjaden B."/>
            <person name="Albers S.V."/>
            <person name="Bell S.D."/>
            <person name="Blombach F."/>
            <person name="Kletzin A."/>
            <person name="Kyrpides N."/>
            <person name="Lanz C."/>
            <person name="Plagens A."/>
            <person name="Rampp M."/>
            <person name="Rosinus A."/>
            <person name="von Jan M."/>
            <person name="Makarova K.S."/>
            <person name="Klenk H.P."/>
            <person name="Schuster S.C."/>
            <person name="Hensel R."/>
        </authorList>
    </citation>
    <scope>NUCLEOTIDE SEQUENCE [LARGE SCALE GENOMIC DNA]</scope>
    <source>
        <strain evidence="2">ATCC 35583 / DSM 2078 / JCM 9277 / NBRC 100435 / Kra 1</strain>
    </source>
</reference>
<dbReference type="KEGG" id="ttn:TTX_0510"/>
<dbReference type="HOGENOM" id="CLU_093718_0_0_2"/>
<organism evidence="1 2">
    <name type="scientific">Thermoproteus tenax (strain ATCC 35583 / DSM 2078 / JCM 9277 / NBRC 100435 / Kra 1)</name>
    <dbReference type="NCBI Taxonomy" id="768679"/>
    <lineage>
        <taxon>Archaea</taxon>
        <taxon>Thermoproteota</taxon>
        <taxon>Thermoprotei</taxon>
        <taxon>Thermoproteales</taxon>
        <taxon>Thermoproteaceae</taxon>
        <taxon>Thermoproteus</taxon>
    </lineage>
</organism>